<keyword evidence="2" id="KW-0325">Glycoprotein</keyword>
<dbReference type="InterPro" id="IPR012946">
    <property type="entry name" value="X8"/>
</dbReference>
<keyword evidence="2" id="KW-0472">Membrane</keyword>
<dbReference type="EMBL" id="CM009300">
    <property type="protein sequence ID" value="RQO97782.1"/>
    <property type="molecule type" value="Genomic_DNA"/>
</dbReference>
<dbReference type="InterPro" id="IPR044788">
    <property type="entry name" value="X8_dom_prot"/>
</dbReference>
<dbReference type="STRING" id="3694.A0A3N7FT27"/>
<dbReference type="GO" id="GO:0098552">
    <property type="term" value="C:side of membrane"/>
    <property type="evidence" value="ECO:0007669"/>
    <property type="project" value="UniProtKB-KW"/>
</dbReference>
<comment type="subcellular location">
    <subcellularLocation>
        <location evidence="1">Cell membrane</location>
        <topology evidence="1">Lipid-anchor</topology>
        <topology evidence="1">GPI-anchor</topology>
    </subcellularLocation>
</comment>
<evidence type="ECO:0000256" key="1">
    <source>
        <dbReference type="ARBA" id="ARBA00004609"/>
    </source>
</evidence>
<dbReference type="Gene3D" id="1.20.58.1040">
    <property type="match status" value="1"/>
</dbReference>
<keyword evidence="6" id="KW-1185">Reference proteome</keyword>
<keyword evidence="2" id="KW-0449">Lipoprotein</keyword>
<dbReference type="GO" id="GO:0005886">
    <property type="term" value="C:plasma membrane"/>
    <property type="evidence" value="ECO:0007669"/>
    <property type="project" value="UniProtKB-SubCell"/>
</dbReference>
<feature type="domain" description="X8" evidence="4">
    <location>
        <begin position="107"/>
        <end position="190"/>
    </location>
</feature>
<dbReference type="InParanoid" id="A0A3N7FT27"/>
<dbReference type="SMART" id="SM00768">
    <property type="entry name" value="X8"/>
    <property type="match status" value="1"/>
</dbReference>
<dbReference type="PANTHER" id="PTHR31044">
    <property type="entry name" value="BETA-1,3 GLUCANASE"/>
    <property type="match status" value="1"/>
</dbReference>
<protein>
    <recommendedName>
        <fullName evidence="4">X8 domain-containing protein</fullName>
    </recommendedName>
</protein>
<keyword evidence="3" id="KW-0732">Signal</keyword>
<keyword evidence="2" id="KW-0336">GPI-anchor</keyword>
<proteinExistence type="predicted"/>
<dbReference type="GO" id="GO:0009506">
    <property type="term" value="C:plasmodesma"/>
    <property type="evidence" value="ECO:0007669"/>
    <property type="project" value="UniProtKB-ARBA"/>
</dbReference>
<evidence type="ECO:0000256" key="2">
    <source>
        <dbReference type="ARBA" id="ARBA00022622"/>
    </source>
</evidence>
<reference evidence="5 6" key="1">
    <citation type="journal article" date="2006" name="Science">
        <title>The genome of black cottonwood, Populus trichocarpa (Torr. &amp; Gray).</title>
        <authorList>
            <person name="Tuskan G.A."/>
            <person name="Difazio S."/>
            <person name="Jansson S."/>
            <person name="Bohlmann J."/>
            <person name="Grigoriev I."/>
            <person name="Hellsten U."/>
            <person name="Putnam N."/>
            <person name="Ralph S."/>
            <person name="Rombauts S."/>
            <person name="Salamov A."/>
            <person name="Schein J."/>
            <person name="Sterck L."/>
            <person name="Aerts A."/>
            <person name="Bhalerao R.R."/>
            <person name="Bhalerao R.P."/>
            <person name="Blaudez D."/>
            <person name="Boerjan W."/>
            <person name="Brun A."/>
            <person name="Brunner A."/>
            <person name="Busov V."/>
            <person name="Campbell M."/>
            <person name="Carlson J."/>
            <person name="Chalot M."/>
            <person name="Chapman J."/>
            <person name="Chen G.L."/>
            <person name="Cooper D."/>
            <person name="Coutinho P.M."/>
            <person name="Couturier J."/>
            <person name="Covert S."/>
            <person name="Cronk Q."/>
            <person name="Cunningham R."/>
            <person name="Davis J."/>
            <person name="Degroeve S."/>
            <person name="Dejardin A."/>
            <person name="Depamphilis C."/>
            <person name="Detter J."/>
            <person name="Dirks B."/>
            <person name="Dubchak I."/>
            <person name="Duplessis S."/>
            <person name="Ehlting J."/>
            <person name="Ellis B."/>
            <person name="Gendler K."/>
            <person name="Goodstein D."/>
            <person name="Gribskov M."/>
            <person name="Grimwood J."/>
            <person name="Groover A."/>
            <person name="Gunter L."/>
            <person name="Hamberger B."/>
            <person name="Heinze B."/>
            <person name="Helariutta Y."/>
            <person name="Henrissat B."/>
            <person name="Holligan D."/>
            <person name="Holt R."/>
            <person name="Huang W."/>
            <person name="Islam-Faridi N."/>
            <person name="Jones S."/>
            <person name="Jones-Rhoades M."/>
            <person name="Jorgensen R."/>
            <person name="Joshi C."/>
            <person name="Kangasjarvi J."/>
            <person name="Karlsson J."/>
            <person name="Kelleher C."/>
            <person name="Kirkpatrick R."/>
            <person name="Kirst M."/>
            <person name="Kohler A."/>
            <person name="Kalluri U."/>
            <person name="Larimer F."/>
            <person name="Leebens-Mack J."/>
            <person name="Leple J.C."/>
            <person name="Locascio P."/>
            <person name="Lou Y."/>
            <person name="Lucas S."/>
            <person name="Martin F."/>
            <person name="Montanini B."/>
            <person name="Napoli C."/>
            <person name="Nelson D.R."/>
            <person name="Nelson C."/>
            <person name="Nieminen K."/>
            <person name="Nilsson O."/>
            <person name="Pereda V."/>
            <person name="Peter G."/>
            <person name="Philippe R."/>
            <person name="Pilate G."/>
            <person name="Poliakov A."/>
            <person name="Razumovskaya J."/>
            <person name="Richardson P."/>
            <person name="Rinaldi C."/>
            <person name="Ritland K."/>
            <person name="Rouze P."/>
            <person name="Ryaboy D."/>
            <person name="Schmutz J."/>
            <person name="Schrader J."/>
            <person name="Segerman B."/>
            <person name="Shin H."/>
            <person name="Siddiqui A."/>
            <person name="Sterky F."/>
            <person name="Terry A."/>
            <person name="Tsai C.J."/>
            <person name="Uberbacher E."/>
            <person name="Unneberg P."/>
            <person name="Vahala J."/>
            <person name="Wall K."/>
            <person name="Wessler S."/>
            <person name="Yang G."/>
            <person name="Yin T."/>
            <person name="Douglas C."/>
            <person name="Marra M."/>
            <person name="Sandberg G."/>
            <person name="Van de Peer Y."/>
            <person name="Rokhsar D."/>
        </authorList>
    </citation>
    <scope>NUCLEOTIDE SEQUENCE [LARGE SCALE GENOMIC DNA]</scope>
    <source>
        <strain evidence="6">cv. Nisqually</strain>
    </source>
</reference>
<dbReference type="AlphaFoldDB" id="A0A3N7FT27"/>
<evidence type="ECO:0000259" key="4">
    <source>
        <dbReference type="SMART" id="SM00768"/>
    </source>
</evidence>
<dbReference type="PANTHER" id="PTHR31044:SF57">
    <property type="entry name" value="CARBOHYDRATE-BINDING X8 DOMAIN SUPERFAMILY PROTEIN"/>
    <property type="match status" value="1"/>
</dbReference>
<name>A0A3N7FT27_POPTR</name>
<dbReference type="FunCoup" id="A0A3N7FT27">
    <property type="interactions" value="694"/>
</dbReference>
<dbReference type="Proteomes" id="UP000006729">
    <property type="component" value="Chromosome 11"/>
</dbReference>
<evidence type="ECO:0000256" key="3">
    <source>
        <dbReference type="ARBA" id="ARBA00022729"/>
    </source>
</evidence>
<accession>A0A3N7FT27</accession>
<organism evidence="5 6">
    <name type="scientific">Populus trichocarpa</name>
    <name type="common">Western balsam poplar</name>
    <name type="synonym">Populus balsamifera subsp. trichocarpa</name>
    <dbReference type="NCBI Taxonomy" id="3694"/>
    <lineage>
        <taxon>Eukaryota</taxon>
        <taxon>Viridiplantae</taxon>
        <taxon>Streptophyta</taxon>
        <taxon>Embryophyta</taxon>
        <taxon>Tracheophyta</taxon>
        <taxon>Spermatophyta</taxon>
        <taxon>Magnoliopsida</taxon>
        <taxon>eudicotyledons</taxon>
        <taxon>Gunneridae</taxon>
        <taxon>Pentapetalae</taxon>
        <taxon>rosids</taxon>
        <taxon>fabids</taxon>
        <taxon>Malpighiales</taxon>
        <taxon>Salicaceae</taxon>
        <taxon>Saliceae</taxon>
        <taxon>Populus</taxon>
    </lineage>
</organism>
<dbReference type="Pfam" id="PF07983">
    <property type="entry name" value="X8"/>
    <property type="match status" value="1"/>
</dbReference>
<sequence>MKLCRIFDRFKKKKHYPQIKRICWDLLTLIKSYDRARYIIPQVQYILVGFFLNLGWVYHDYYNKWQMVLFWEFFSVHNFAGGSAVMANEQVATINFSYHTNIRWKKTWFVSKRSSDQATLLANINYACSHVDCQILQKGYPCFSPDSLRSHASIAMNLYYQCKGRNRWNCDFRDSGLIVKTDPSYSNCIYA</sequence>
<gene>
    <name evidence="5" type="ORF">POPTR_011G099901</name>
</gene>
<evidence type="ECO:0000313" key="6">
    <source>
        <dbReference type="Proteomes" id="UP000006729"/>
    </source>
</evidence>
<evidence type="ECO:0000313" key="5">
    <source>
        <dbReference type="EMBL" id="RQO97782.1"/>
    </source>
</evidence>